<dbReference type="Proteomes" id="UP000010523">
    <property type="component" value="Unassembled WGS sequence"/>
</dbReference>
<name>I3DW33_BACMT</name>
<comment type="caution">
    <text evidence="1">The sequence shown here is derived from an EMBL/GenBank/DDBJ whole genome shotgun (WGS) entry which is preliminary data.</text>
</comment>
<gene>
    <name evidence="1" type="ORF">PB1_12889</name>
</gene>
<accession>I3DW33</accession>
<organism evidence="1 2">
    <name type="scientific">Bacillus methanolicus PB1</name>
    <dbReference type="NCBI Taxonomy" id="997296"/>
    <lineage>
        <taxon>Bacteria</taxon>
        <taxon>Bacillati</taxon>
        <taxon>Bacillota</taxon>
        <taxon>Bacilli</taxon>
        <taxon>Bacillales</taxon>
        <taxon>Bacillaceae</taxon>
        <taxon>Bacillus</taxon>
    </lineage>
</organism>
<protein>
    <submittedName>
        <fullName evidence="1">Uncharacterized protein</fullName>
    </submittedName>
</protein>
<reference evidence="1 2" key="1">
    <citation type="journal article" date="2012" name="Appl. Environ. Microbiol.">
        <title>Genome Sequence of Thermotolerant Bacillus methanolicus: Features and Regulation Related to Methylotrophy and Production of L-Lysine and L-Glutamate from Methanol.</title>
        <authorList>
            <person name="Heggeset T.M."/>
            <person name="Krog A."/>
            <person name="Balzer S."/>
            <person name="Wentzel A."/>
            <person name="Ellingsen T.E."/>
            <person name="Brautaset T."/>
        </authorList>
    </citation>
    <scope>NUCLEOTIDE SEQUENCE [LARGE SCALE GENOMIC DNA]</scope>
    <source>
        <strain evidence="1 2">PB1</strain>
    </source>
</reference>
<keyword evidence="2" id="KW-1185">Reference proteome</keyword>
<proteinExistence type="predicted"/>
<dbReference type="AlphaFoldDB" id="I3DW33"/>
<dbReference type="PATRIC" id="fig|997296.3.peg.2722"/>
<evidence type="ECO:0000313" key="2">
    <source>
        <dbReference type="Proteomes" id="UP000010523"/>
    </source>
</evidence>
<evidence type="ECO:0000313" key="1">
    <source>
        <dbReference type="EMBL" id="EIJ78454.1"/>
    </source>
</evidence>
<sequence>MWLFRLFVKIRPLLAFFKVDREERPDIDSIYMNILECSFMHI</sequence>
<dbReference type="EMBL" id="AFEU01000003">
    <property type="protein sequence ID" value="EIJ78454.1"/>
    <property type="molecule type" value="Genomic_DNA"/>
</dbReference>